<evidence type="ECO:0000313" key="6">
    <source>
        <dbReference type="EMBL" id="EME37823.1"/>
    </source>
</evidence>
<protein>
    <submittedName>
        <fullName evidence="6">Transmembrane component BioN</fullName>
    </submittedName>
</protein>
<feature type="transmembrane region" description="Helical" evidence="5">
    <location>
        <begin position="24"/>
        <end position="46"/>
    </location>
</feature>
<gene>
    <name evidence="6" type="ORF">C884_00018</name>
</gene>
<name>M2XYF7_9MICC</name>
<dbReference type="Proteomes" id="UP000009877">
    <property type="component" value="Unassembled WGS sequence"/>
</dbReference>
<keyword evidence="3 5" id="KW-1133">Transmembrane helix</keyword>
<proteinExistence type="predicted"/>
<feature type="transmembrane region" description="Helical" evidence="5">
    <location>
        <begin position="58"/>
        <end position="78"/>
    </location>
</feature>
<sequence length="223" mass="23874">MSRSRRELFGFHRPADTPVHRAPLALKASGVAVISVLLMLPFPWLLRRLGIEAPETSWAVPAGCLLLVLLAAAAARIGPRAWWHSLRPASWILGLLAAYHLLLRRDPAMAAEVLLTVVTALLATRVLLETTPLPDLLDGLVRLLSPLRLMGADPERIGLAIQIMLRSIPFLTGVLDDLRDAAAARGTRLGPVGLAAPLVISAVAHGQRTGEALAARGLDSPRP</sequence>
<dbReference type="Pfam" id="PF02361">
    <property type="entry name" value="CbiQ"/>
    <property type="match status" value="1"/>
</dbReference>
<organism evidence="6 7">
    <name type="scientific">Kocuria palustris PEL</name>
    <dbReference type="NCBI Taxonomy" id="1236550"/>
    <lineage>
        <taxon>Bacteria</taxon>
        <taxon>Bacillati</taxon>
        <taxon>Actinomycetota</taxon>
        <taxon>Actinomycetes</taxon>
        <taxon>Micrococcales</taxon>
        <taxon>Micrococcaceae</taxon>
        <taxon>Kocuria</taxon>
    </lineage>
</organism>
<dbReference type="GO" id="GO:0005886">
    <property type="term" value="C:plasma membrane"/>
    <property type="evidence" value="ECO:0007669"/>
    <property type="project" value="UniProtKB-ARBA"/>
</dbReference>
<evidence type="ECO:0000256" key="1">
    <source>
        <dbReference type="ARBA" id="ARBA00004141"/>
    </source>
</evidence>
<dbReference type="AlphaFoldDB" id="M2XYF7"/>
<dbReference type="EMBL" id="ANHZ02000001">
    <property type="protein sequence ID" value="EME37823.1"/>
    <property type="molecule type" value="Genomic_DNA"/>
</dbReference>
<keyword evidence="2 5" id="KW-0812">Transmembrane</keyword>
<evidence type="ECO:0000256" key="5">
    <source>
        <dbReference type="SAM" id="Phobius"/>
    </source>
</evidence>
<evidence type="ECO:0000313" key="7">
    <source>
        <dbReference type="Proteomes" id="UP000009877"/>
    </source>
</evidence>
<dbReference type="CDD" id="cd16914">
    <property type="entry name" value="EcfT"/>
    <property type="match status" value="1"/>
</dbReference>
<comment type="subcellular location">
    <subcellularLocation>
        <location evidence="1">Membrane</location>
        <topology evidence="1">Multi-pass membrane protein</topology>
    </subcellularLocation>
</comment>
<keyword evidence="7" id="KW-1185">Reference proteome</keyword>
<evidence type="ECO:0000256" key="2">
    <source>
        <dbReference type="ARBA" id="ARBA00022692"/>
    </source>
</evidence>
<dbReference type="RefSeq" id="WP_006213166.1">
    <property type="nucleotide sequence ID" value="NZ_ANHZ02000001.1"/>
</dbReference>
<accession>M2XYF7</accession>
<evidence type="ECO:0000256" key="3">
    <source>
        <dbReference type="ARBA" id="ARBA00022989"/>
    </source>
</evidence>
<dbReference type="InterPro" id="IPR003339">
    <property type="entry name" value="ABC/ECF_trnsptr_transmembrane"/>
</dbReference>
<evidence type="ECO:0000256" key="4">
    <source>
        <dbReference type="ARBA" id="ARBA00023136"/>
    </source>
</evidence>
<keyword evidence="4 5" id="KW-0472">Membrane</keyword>
<dbReference type="STRING" id="71999.KPaMU14_06230"/>
<reference evidence="6 7" key="1">
    <citation type="journal article" date="2014" name="Genome Announc.">
        <title>Draft Genome Sequence of Kocuria palustris PEL.</title>
        <authorList>
            <person name="Sharma G."/>
            <person name="Khatri I."/>
            <person name="Subramanian S."/>
        </authorList>
    </citation>
    <scope>NUCLEOTIDE SEQUENCE [LARGE SCALE GENOMIC DNA]</scope>
    <source>
        <strain evidence="6 7">PEL</strain>
    </source>
</reference>
<comment type="caution">
    <text evidence="6">The sequence shown here is derived from an EMBL/GenBank/DDBJ whole genome shotgun (WGS) entry which is preliminary data.</text>
</comment>